<evidence type="ECO:0000256" key="1">
    <source>
        <dbReference type="SAM" id="MobiDB-lite"/>
    </source>
</evidence>
<gene>
    <name evidence="3" type="ORF">HMN09_01357300</name>
</gene>
<dbReference type="Proteomes" id="UP000613580">
    <property type="component" value="Unassembled WGS sequence"/>
</dbReference>
<comment type="caution">
    <text evidence="3">The sequence shown here is derived from an EMBL/GenBank/DDBJ whole genome shotgun (WGS) entry which is preliminary data.</text>
</comment>
<name>A0A8H6RZ79_MYCCL</name>
<dbReference type="AlphaFoldDB" id="A0A8H6RZ79"/>
<keyword evidence="2" id="KW-0472">Membrane</keyword>
<dbReference type="Gene3D" id="2.60.120.260">
    <property type="entry name" value="Galactose-binding domain-like"/>
    <property type="match status" value="2"/>
</dbReference>
<evidence type="ECO:0000313" key="4">
    <source>
        <dbReference type="Proteomes" id="UP000613580"/>
    </source>
</evidence>
<proteinExistence type="predicted"/>
<protein>
    <recommendedName>
        <fullName evidence="5">Transmembrane protein</fullName>
    </recommendedName>
</protein>
<evidence type="ECO:0008006" key="5">
    <source>
        <dbReference type="Google" id="ProtNLM"/>
    </source>
</evidence>
<dbReference type="OrthoDB" id="2576082at2759"/>
<dbReference type="EMBL" id="JACAZE010000030">
    <property type="protein sequence ID" value="KAF7289091.1"/>
    <property type="molecule type" value="Genomic_DNA"/>
</dbReference>
<feature type="compositionally biased region" description="Low complexity" evidence="1">
    <location>
        <begin position="253"/>
        <end position="273"/>
    </location>
</feature>
<keyword evidence="2" id="KW-0812">Transmembrane</keyword>
<keyword evidence="2" id="KW-1133">Transmembrane helix</keyword>
<organism evidence="3 4">
    <name type="scientific">Mycena chlorophos</name>
    <name type="common">Agaric fungus</name>
    <name type="synonym">Agaricus chlorophos</name>
    <dbReference type="NCBI Taxonomy" id="658473"/>
    <lineage>
        <taxon>Eukaryota</taxon>
        <taxon>Fungi</taxon>
        <taxon>Dikarya</taxon>
        <taxon>Basidiomycota</taxon>
        <taxon>Agaricomycotina</taxon>
        <taxon>Agaricomycetes</taxon>
        <taxon>Agaricomycetidae</taxon>
        <taxon>Agaricales</taxon>
        <taxon>Marasmiineae</taxon>
        <taxon>Mycenaceae</taxon>
        <taxon>Mycena</taxon>
    </lineage>
</organism>
<feature type="compositionally biased region" description="Basic and acidic residues" evidence="1">
    <location>
        <begin position="505"/>
        <end position="517"/>
    </location>
</feature>
<evidence type="ECO:0000256" key="2">
    <source>
        <dbReference type="SAM" id="Phobius"/>
    </source>
</evidence>
<reference evidence="3" key="1">
    <citation type="submission" date="2020-05" db="EMBL/GenBank/DDBJ databases">
        <title>Mycena genomes resolve the evolution of fungal bioluminescence.</title>
        <authorList>
            <person name="Tsai I.J."/>
        </authorList>
    </citation>
    <scope>NUCLEOTIDE SEQUENCE</scope>
    <source>
        <strain evidence="3">110903Hualien_Pintung</strain>
    </source>
</reference>
<keyword evidence="4" id="KW-1185">Reference proteome</keyword>
<evidence type="ECO:0000313" key="3">
    <source>
        <dbReference type="EMBL" id="KAF7289091.1"/>
    </source>
</evidence>
<accession>A0A8H6RZ79</accession>
<feature type="region of interest" description="Disordered" evidence="1">
    <location>
        <begin position="348"/>
        <end position="371"/>
    </location>
</feature>
<feature type="transmembrane region" description="Helical" evidence="2">
    <location>
        <begin position="291"/>
        <end position="313"/>
    </location>
</feature>
<sequence length="528" mass="56758">MALRNITIQHTSPLITFNGGWVQHDSNGADFSVTQNLGASATFTFPGKWVQIQGTKNEYHGAFSVSIDGQTYNRSGATSREEQELVATIFNTSLGDVQHTMVIRNDEWAALNIESITWTCAIGTNSSATQLETFSVAASDPSFTFLPKGVWTANDTLQSTSATHASVNYTFSVHAVSIFGSSGPDNSAYSVWRDGEAPQYFNATRSLSTPDVRLYFASGFGSGEHTIMLKSESAGLFQIQRAEVITASPIPGPQGVSPGTTTSTSPARSSTPTIKPEPGVARSNTRLSAGAVAAISSAAVLVVFLLLAVWLLLRRNKALWMRLQRGYMVQSQFDQFESSSPPTGVTPLILPAQSRPPSPPRRKLRVASDDEETFQAPALVRPGTTLSQMTASTLVAEAGSDMIQVGANGLKPLHLASRFRSGTTTTTAYARNTIDSAGQRSPALASTIASPRHSRPARSDTGNSNGDYYDPYITAARTPQRPPRHDSGLTLGGLPEIDDAEEVDELLRRPIRQHEPSESPTSWYGAYP</sequence>
<feature type="region of interest" description="Disordered" evidence="1">
    <location>
        <begin position="438"/>
        <end position="528"/>
    </location>
</feature>
<feature type="region of interest" description="Disordered" evidence="1">
    <location>
        <begin position="248"/>
        <end position="281"/>
    </location>
</feature>